<evidence type="ECO:0000256" key="2">
    <source>
        <dbReference type="ARBA" id="ARBA00022801"/>
    </source>
</evidence>
<keyword evidence="2" id="KW-0378">Hydrolase</keyword>
<dbReference type="HOGENOM" id="CLU_089876_5_1_4"/>
<dbReference type="SUPFAM" id="SSF54637">
    <property type="entry name" value="Thioesterase/thiol ester dehydrase-isomerase"/>
    <property type="match status" value="1"/>
</dbReference>
<reference evidence="4 5" key="1">
    <citation type="journal article" date="2014" name="Nat. Commun.">
        <title>Physiological and genomic features of highly alkaliphilic hydrogen-utilizing Betaproteobacteria from a continental serpentinizing site.</title>
        <authorList>
            <person name="Suzuki S."/>
            <person name="Kuenen J.G."/>
            <person name="Schipper K."/>
            <person name="van der Velde S."/>
            <person name="Ishii S."/>
            <person name="Wu A."/>
            <person name="Sorokin D.Y."/>
            <person name="Tenney A."/>
            <person name="Meng X.Y."/>
            <person name="Morrill P.L."/>
            <person name="Kamagata Y."/>
            <person name="Muyzer G."/>
            <person name="Nealson K.H."/>
        </authorList>
    </citation>
    <scope>NUCLEOTIDE SEQUENCE [LARGE SCALE GENOMIC DNA]</scope>
    <source>
        <strain evidence="4 5">B1</strain>
    </source>
</reference>
<name>A0A060NN80_9BURK</name>
<dbReference type="InterPro" id="IPR029069">
    <property type="entry name" value="HotDog_dom_sf"/>
</dbReference>
<dbReference type="Gene3D" id="3.10.129.10">
    <property type="entry name" value="Hotdog Thioesterase"/>
    <property type="match status" value="1"/>
</dbReference>
<evidence type="ECO:0000313" key="4">
    <source>
        <dbReference type="EMBL" id="BAO84016.1"/>
    </source>
</evidence>
<proteinExistence type="inferred from homology"/>
<gene>
    <name evidence="4" type="ORF">SMCB_1788</name>
</gene>
<dbReference type="InterPro" id="IPR039298">
    <property type="entry name" value="ACOT13"/>
</dbReference>
<comment type="similarity">
    <text evidence="1">Belongs to the thioesterase PaaI family.</text>
</comment>
<organism evidence="4 5">
    <name type="scientific">Serpentinimonas maccroryi</name>
    <dbReference type="NCBI Taxonomy" id="1458426"/>
    <lineage>
        <taxon>Bacteria</taxon>
        <taxon>Pseudomonadati</taxon>
        <taxon>Pseudomonadota</taxon>
        <taxon>Betaproteobacteria</taxon>
        <taxon>Burkholderiales</taxon>
        <taxon>Comamonadaceae</taxon>
        <taxon>Serpentinimonas</taxon>
    </lineage>
</organism>
<dbReference type="InterPro" id="IPR003736">
    <property type="entry name" value="PAAI_dom"/>
</dbReference>
<dbReference type="PANTHER" id="PTHR21660">
    <property type="entry name" value="THIOESTERASE SUPERFAMILY MEMBER-RELATED"/>
    <property type="match status" value="1"/>
</dbReference>
<dbReference type="EMBL" id="AP014569">
    <property type="protein sequence ID" value="BAO84016.1"/>
    <property type="molecule type" value="Genomic_DNA"/>
</dbReference>
<evidence type="ECO:0000313" key="5">
    <source>
        <dbReference type="Proteomes" id="UP000066014"/>
    </source>
</evidence>
<dbReference type="STRING" id="1458426.SMCB_1788"/>
<sequence length="150" mass="15716">MPHAPTAAELAALTERVQTSLARQGMMQHLGVRLLAVAPGEVTLAMPYSERVVQQQGGFHGGAMGALADIAGGYAALTVAPEGMEVTTVEYKINFLAAFQGGELQATGKVVRAGKRIIVTTADVVRVAPDGRRSACALMQQTIVPVPKTY</sequence>
<dbReference type="AlphaFoldDB" id="A0A060NN80"/>
<dbReference type="KEGG" id="cbab:SMCB_1788"/>
<evidence type="ECO:0000259" key="3">
    <source>
        <dbReference type="Pfam" id="PF03061"/>
    </source>
</evidence>
<dbReference type="NCBIfam" id="TIGR00369">
    <property type="entry name" value="unchar_dom_1"/>
    <property type="match status" value="1"/>
</dbReference>
<dbReference type="CDD" id="cd03443">
    <property type="entry name" value="PaaI_thioesterase"/>
    <property type="match status" value="1"/>
</dbReference>
<protein>
    <submittedName>
        <fullName evidence="4">Uncharacterized protein, possibly involved in aromatic compounds catabolism</fullName>
    </submittedName>
</protein>
<keyword evidence="5" id="KW-1185">Reference proteome</keyword>
<dbReference type="RefSeq" id="WP_045536397.1">
    <property type="nucleotide sequence ID" value="NZ_AP014569.1"/>
</dbReference>
<evidence type="ECO:0000256" key="1">
    <source>
        <dbReference type="ARBA" id="ARBA00008324"/>
    </source>
</evidence>
<dbReference type="InterPro" id="IPR006683">
    <property type="entry name" value="Thioestr_dom"/>
</dbReference>
<dbReference type="PANTHER" id="PTHR21660:SF1">
    <property type="entry name" value="ACYL-COENZYME A THIOESTERASE 13"/>
    <property type="match status" value="1"/>
</dbReference>
<accession>A0A060NN80</accession>
<dbReference type="Pfam" id="PF03061">
    <property type="entry name" value="4HBT"/>
    <property type="match status" value="1"/>
</dbReference>
<dbReference type="GO" id="GO:0047617">
    <property type="term" value="F:fatty acyl-CoA hydrolase activity"/>
    <property type="evidence" value="ECO:0007669"/>
    <property type="project" value="InterPro"/>
</dbReference>
<dbReference type="Proteomes" id="UP000066014">
    <property type="component" value="Chromosome"/>
</dbReference>
<feature type="domain" description="Thioesterase" evidence="3">
    <location>
        <begin position="57"/>
        <end position="126"/>
    </location>
</feature>